<dbReference type="Proteomes" id="UP001497493">
    <property type="component" value="Chromosome"/>
</dbReference>
<gene>
    <name evidence="1" type="ORF">MECH1_V1_1457</name>
</gene>
<name>A0ABM9NHW9_9GAMM</name>
<reference evidence="1 2" key="1">
    <citation type="submission" date="2024-04" db="EMBL/GenBank/DDBJ databases">
        <authorList>
            <person name="Cremers G."/>
        </authorList>
    </citation>
    <scope>NUCLEOTIDE SEQUENCE [LARGE SCALE GENOMIC DNA]</scope>
    <source>
        <strain evidence="1">MeCH1-AG</strain>
    </source>
</reference>
<keyword evidence="2" id="KW-1185">Reference proteome</keyword>
<evidence type="ECO:0008006" key="3">
    <source>
        <dbReference type="Google" id="ProtNLM"/>
    </source>
</evidence>
<dbReference type="Pfam" id="PF13875">
    <property type="entry name" value="DUF4202"/>
    <property type="match status" value="1"/>
</dbReference>
<accession>A0ABM9NHW9</accession>
<dbReference type="RefSeq" id="WP_348759732.1">
    <property type="nucleotide sequence ID" value="NZ_OZ026884.1"/>
</dbReference>
<evidence type="ECO:0000313" key="1">
    <source>
        <dbReference type="EMBL" id="CAL1240233.1"/>
    </source>
</evidence>
<dbReference type="PANTHER" id="PTHR41729:SF1">
    <property type="entry name" value="GLUTAMYL-TRNA SYNTHETASE"/>
    <property type="match status" value="1"/>
</dbReference>
<sequence>MHDDKLAQMLRLIDEANALDPNREFWQGEEHPKELLYGRRMTEWLLRLRPDAGELLQIAARGQHIRRWEVPRDRYPPTREGYLKWRSYLYGFHGDRLAELMERVGYGPEPTGRVRAILSKRGLKTDPETQLIEDVACLVFLEHYLPGFARDQAPDKLAGILRKTWHKMSEPARRRALELELAVPVKALLGPEAR</sequence>
<proteinExistence type="predicted"/>
<protein>
    <recommendedName>
        <fullName evidence="3">DUF4202 domain-containing protein</fullName>
    </recommendedName>
</protein>
<dbReference type="InterPro" id="IPR025255">
    <property type="entry name" value="DUF4202"/>
</dbReference>
<evidence type="ECO:0000313" key="2">
    <source>
        <dbReference type="Proteomes" id="UP001497493"/>
    </source>
</evidence>
<dbReference type="PANTHER" id="PTHR41729">
    <property type="entry name" value="GLUTAMYL-TRNA SYNTHETASE"/>
    <property type="match status" value="1"/>
</dbReference>
<organism evidence="1 2">
    <name type="scientific">Candidatus Methylocalor cossyra</name>
    <dbReference type="NCBI Taxonomy" id="3108543"/>
    <lineage>
        <taxon>Bacteria</taxon>
        <taxon>Pseudomonadati</taxon>
        <taxon>Pseudomonadota</taxon>
        <taxon>Gammaproteobacteria</taxon>
        <taxon>Methylococcales</taxon>
        <taxon>Methylococcaceae</taxon>
        <taxon>Candidatus Methylocalor</taxon>
    </lineage>
</organism>
<dbReference type="EMBL" id="OZ026884">
    <property type="protein sequence ID" value="CAL1240233.1"/>
    <property type="molecule type" value="Genomic_DNA"/>
</dbReference>